<dbReference type="PANTHER" id="PTHR24332">
    <property type="entry name" value="HOMEOBOX PROTEIN CDX"/>
    <property type="match status" value="1"/>
</dbReference>
<dbReference type="GO" id="GO:0009948">
    <property type="term" value="P:anterior/posterior axis specification"/>
    <property type="evidence" value="ECO:0007669"/>
    <property type="project" value="TreeGrafter"/>
</dbReference>
<keyword evidence="6" id="KW-0812">Transmembrane</keyword>
<evidence type="ECO:0000256" key="3">
    <source>
        <dbReference type="PROSITE-ProRule" id="PRU00108"/>
    </source>
</evidence>
<feature type="DNA-binding region" description="Homeobox" evidence="3">
    <location>
        <begin position="311"/>
        <end position="361"/>
    </location>
</feature>
<comment type="subcellular location">
    <subcellularLocation>
        <location evidence="1 3 4">Nucleus</location>
    </subcellularLocation>
</comment>
<organism evidence="8 9">
    <name type="scientific">Romanomermis culicivorax</name>
    <name type="common">Nematode worm</name>
    <dbReference type="NCBI Taxonomy" id="13658"/>
    <lineage>
        <taxon>Eukaryota</taxon>
        <taxon>Metazoa</taxon>
        <taxon>Ecdysozoa</taxon>
        <taxon>Nematoda</taxon>
        <taxon>Enoplea</taxon>
        <taxon>Dorylaimia</taxon>
        <taxon>Mermithida</taxon>
        <taxon>Mermithoidea</taxon>
        <taxon>Mermithidae</taxon>
        <taxon>Romanomermis</taxon>
    </lineage>
</organism>
<feature type="transmembrane region" description="Helical" evidence="6">
    <location>
        <begin position="78"/>
        <end position="98"/>
    </location>
</feature>
<dbReference type="InterPro" id="IPR001356">
    <property type="entry name" value="HD"/>
</dbReference>
<reference evidence="9" key="1">
    <citation type="submission" date="2022-11" db="UniProtKB">
        <authorList>
            <consortium name="WormBaseParasite"/>
        </authorList>
    </citation>
    <scope>IDENTIFICATION</scope>
</reference>
<proteinExistence type="inferred from homology"/>
<dbReference type="PROSITE" id="PS50071">
    <property type="entry name" value="HOMEOBOX_2"/>
    <property type="match status" value="1"/>
</dbReference>
<keyword evidence="6" id="KW-1133">Transmembrane helix</keyword>
<dbReference type="GO" id="GO:0009887">
    <property type="term" value="P:animal organ morphogenesis"/>
    <property type="evidence" value="ECO:0007669"/>
    <property type="project" value="TreeGrafter"/>
</dbReference>
<dbReference type="WBParaSite" id="nRc.2.0.1.t18488-RA">
    <property type="protein sequence ID" value="nRc.2.0.1.t18488-RA"/>
    <property type="gene ID" value="nRc.2.0.1.g18488"/>
</dbReference>
<evidence type="ECO:0000256" key="2">
    <source>
        <dbReference type="ARBA" id="ARBA00010341"/>
    </source>
</evidence>
<dbReference type="GO" id="GO:0006357">
    <property type="term" value="P:regulation of transcription by RNA polymerase II"/>
    <property type="evidence" value="ECO:0007669"/>
    <property type="project" value="TreeGrafter"/>
</dbReference>
<dbReference type="SMART" id="SM00389">
    <property type="entry name" value="HOX"/>
    <property type="match status" value="1"/>
</dbReference>
<evidence type="ECO:0000313" key="8">
    <source>
        <dbReference type="Proteomes" id="UP000887565"/>
    </source>
</evidence>
<feature type="domain" description="Homeobox" evidence="7">
    <location>
        <begin position="309"/>
        <end position="360"/>
    </location>
</feature>
<dbReference type="InterPro" id="IPR009057">
    <property type="entry name" value="Homeodomain-like_sf"/>
</dbReference>
<dbReference type="CDD" id="cd00086">
    <property type="entry name" value="homeodomain"/>
    <property type="match status" value="1"/>
</dbReference>
<accession>A0A915IXD3</accession>
<evidence type="ECO:0000256" key="1">
    <source>
        <dbReference type="ARBA" id="ARBA00004123"/>
    </source>
</evidence>
<keyword evidence="3 4" id="KW-0539">Nucleus</keyword>
<keyword evidence="8" id="KW-1185">Reference proteome</keyword>
<dbReference type="GO" id="GO:0005634">
    <property type="term" value="C:nucleus"/>
    <property type="evidence" value="ECO:0007669"/>
    <property type="project" value="UniProtKB-SubCell"/>
</dbReference>
<dbReference type="Proteomes" id="UP000887565">
    <property type="component" value="Unplaced"/>
</dbReference>
<feature type="region of interest" description="Disordered" evidence="5">
    <location>
        <begin position="207"/>
        <end position="246"/>
    </location>
</feature>
<evidence type="ECO:0000259" key="7">
    <source>
        <dbReference type="PROSITE" id="PS50071"/>
    </source>
</evidence>
<keyword evidence="3 4" id="KW-0371">Homeobox</keyword>
<evidence type="ECO:0000256" key="4">
    <source>
        <dbReference type="RuleBase" id="RU000682"/>
    </source>
</evidence>
<dbReference type="InterPro" id="IPR047152">
    <property type="entry name" value="Caudal_homeobox"/>
</dbReference>
<comment type="similarity">
    <text evidence="2">Belongs to the Caudal homeobox family.</text>
</comment>
<dbReference type="SUPFAM" id="SSF46689">
    <property type="entry name" value="Homeodomain-like"/>
    <property type="match status" value="1"/>
</dbReference>
<evidence type="ECO:0000256" key="5">
    <source>
        <dbReference type="SAM" id="MobiDB-lite"/>
    </source>
</evidence>
<protein>
    <submittedName>
        <fullName evidence="9">Homeobox domain-containing protein</fullName>
    </submittedName>
</protein>
<evidence type="ECO:0000313" key="9">
    <source>
        <dbReference type="WBParaSite" id="nRc.2.0.1.t18488-RA"/>
    </source>
</evidence>
<dbReference type="GO" id="GO:0000977">
    <property type="term" value="F:RNA polymerase II transcription regulatory region sequence-specific DNA binding"/>
    <property type="evidence" value="ECO:0007669"/>
    <property type="project" value="TreeGrafter"/>
</dbReference>
<dbReference type="AlphaFoldDB" id="A0A915IXD3"/>
<feature type="compositionally biased region" description="Polar residues" evidence="5">
    <location>
        <begin position="223"/>
        <end position="235"/>
    </location>
</feature>
<keyword evidence="6" id="KW-0472">Membrane</keyword>
<dbReference type="Pfam" id="PF00046">
    <property type="entry name" value="Homeodomain"/>
    <property type="match status" value="1"/>
</dbReference>
<dbReference type="Gene3D" id="1.10.10.60">
    <property type="entry name" value="Homeodomain-like"/>
    <property type="match status" value="1"/>
</dbReference>
<dbReference type="GO" id="GO:0003700">
    <property type="term" value="F:DNA-binding transcription factor activity"/>
    <property type="evidence" value="ECO:0007669"/>
    <property type="project" value="TreeGrafter"/>
</dbReference>
<dbReference type="GO" id="GO:0030154">
    <property type="term" value="P:cell differentiation"/>
    <property type="evidence" value="ECO:0007669"/>
    <property type="project" value="TreeGrafter"/>
</dbReference>
<dbReference type="PANTHER" id="PTHR24332:SF9">
    <property type="entry name" value="HOMEOTIC PROTEIN CAUDAL"/>
    <property type="match status" value="1"/>
</dbReference>
<name>A0A915IXD3_ROMCU</name>
<sequence>MAISGQRCPDALCPMAANVWCTLSSECHICCLSYQNEQMLPKKELAQLFYVKKAHVLRKLICSTITISMNFERMNLHLIDTVLHVIIFSCLFVMTFAFKPEQSSPINMNLQPCYNPTNIADFFHQIVIRPPAYTAPAHQNPIPSTKYNFYDYNYNHHQSSRNFAAVAAAQSWDDYYNYDQLMAVKNRNNFSSSSSSCSSNVQSNISPFSDFDAHHQHQQQQQNSENLWKSGQNFDDSPKNGNKFDAASTPQIKIESPNFAILNDIRDHSTLNKPNVETPFAWMKNTAKSQVFVAKSNILQEKMGQSKTRTKEKYRVVYTDFQKCELEKEFCFNQYIDKERKTALTQLLSLSDRQIKIWLEIQAIIFML</sequence>
<evidence type="ECO:0000256" key="6">
    <source>
        <dbReference type="SAM" id="Phobius"/>
    </source>
</evidence>
<keyword evidence="3 4" id="KW-0238">DNA-binding</keyword>